<evidence type="ECO:0000256" key="2">
    <source>
        <dbReference type="ARBA" id="ARBA00022741"/>
    </source>
</evidence>
<keyword evidence="2 5" id="KW-0547">Nucleotide-binding</keyword>
<dbReference type="Gene3D" id="3.30.200.20">
    <property type="entry name" value="Phosphorylase Kinase, domain 1"/>
    <property type="match status" value="1"/>
</dbReference>
<feature type="compositionally biased region" description="Polar residues" evidence="6">
    <location>
        <begin position="329"/>
        <end position="349"/>
    </location>
</feature>
<evidence type="ECO:0000256" key="7">
    <source>
        <dbReference type="SAM" id="Phobius"/>
    </source>
</evidence>
<evidence type="ECO:0000259" key="8">
    <source>
        <dbReference type="PROSITE" id="PS50011"/>
    </source>
</evidence>
<feature type="transmembrane region" description="Helical" evidence="7">
    <location>
        <begin position="423"/>
        <end position="444"/>
    </location>
</feature>
<dbReference type="GO" id="GO:0004674">
    <property type="term" value="F:protein serine/threonine kinase activity"/>
    <property type="evidence" value="ECO:0007669"/>
    <property type="project" value="UniProtKB-KW"/>
</dbReference>
<evidence type="ECO:0000256" key="4">
    <source>
        <dbReference type="ARBA" id="ARBA00022840"/>
    </source>
</evidence>
<accession>A0A917ZV76</accession>
<dbReference type="SMART" id="SM00220">
    <property type="entry name" value="S_TKc"/>
    <property type="match status" value="1"/>
</dbReference>
<evidence type="ECO:0000256" key="1">
    <source>
        <dbReference type="ARBA" id="ARBA00022679"/>
    </source>
</evidence>
<dbReference type="InterPro" id="IPR000719">
    <property type="entry name" value="Prot_kinase_dom"/>
</dbReference>
<evidence type="ECO:0000313" key="10">
    <source>
        <dbReference type="Proteomes" id="UP000641932"/>
    </source>
</evidence>
<organism evidence="9 10">
    <name type="scientific">Wenjunlia tyrosinilytica</name>
    <dbReference type="NCBI Taxonomy" id="1544741"/>
    <lineage>
        <taxon>Bacteria</taxon>
        <taxon>Bacillati</taxon>
        <taxon>Actinomycetota</taxon>
        <taxon>Actinomycetes</taxon>
        <taxon>Kitasatosporales</taxon>
        <taxon>Streptomycetaceae</taxon>
        <taxon>Wenjunlia</taxon>
    </lineage>
</organism>
<dbReference type="InterPro" id="IPR011009">
    <property type="entry name" value="Kinase-like_dom_sf"/>
</dbReference>
<keyword evidence="4 5" id="KW-0067">ATP-binding</keyword>
<gene>
    <name evidence="9" type="ORF">GCM10012280_58280</name>
</gene>
<evidence type="ECO:0000256" key="3">
    <source>
        <dbReference type="ARBA" id="ARBA00022777"/>
    </source>
</evidence>
<reference evidence="9" key="1">
    <citation type="journal article" date="2014" name="Int. J. Syst. Evol. Microbiol.">
        <title>Complete genome sequence of Corynebacterium casei LMG S-19264T (=DSM 44701T), isolated from a smear-ripened cheese.</title>
        <authorList>
            <consortium name="US DOE Joint Genome Institute (JGI-PGF)"/>
            <person name="Walter F."/>
            <person name="Albersmeier A."/>
            <person name="Kalinowski J."/>
            <person name="Ruckert C."/>
        </authorList>
    </citation>
    <scope>NUCLEOTIDE SEQUENCE</scope>
    <source>
        <strain evidence="9">CGMCC 4.7201</strain>
    </source>
</reference>
<comment type="caution">
    <text evidence="9">The sequence shown here is derived from an EMBL/GenBank/DDBJ whole genome shotgun (WGS) entry which is preliminary data.</text>
</comment>
<feature type="region of interest" description="Disordered" evidence="6">
    <location>
        <begin position="447"/>
        <end position="488"/>
    </location>
</feature>
<evidence type="ECO:0000313" key="9">
    <source>
        <dbReference type="EMBL" id="GGO97146.1"/>
    </source>
</evidence>
<dbReference type="CDD" id="cd14014">
    <property type="entry name" value="STKc_PknB_like"/>
    <property type="match status" value="1"/>
</dbReference>
<keyword evidence="7" id="KW-0812">Transmembrane</keyword>
<dbReference type="PROSITE" id="PS50011">
    <property type="entry name" value="PROTEIN_KINASE_DOM"/>
    <property type="match status" value="1"/>
</dbReference>
<keyword evidence="1" id="KW-0808">Transferase</keyword>
<dbReference type="GO" id="GO:0005524">
    <property type="term" value="F:ATP binding"/>
    <property type="evidence" value="ECO:0007669"/>
    <property type="project" value="UniProtKB-UniRule"/>
</dbReference>
<dbReference type="AlphaFoldDB" id="A0A917ZV76"/>
<sequence length="618" mass="63596">MRAGGADAPAADPEVFQPLAEDDPRTVAGYLLSARLGAGGMGKVYLSYTPGGRPVAIKVIRPEFAEDPGFRRRFQQEVRAAQRVQGLYTAPVIDSDTEGPRPWLATAYVQGPSLHAAVAAHGAMPVETVLLLVAGIAEALQVIHDAGIVHRDLKPSNVLLAVDGPRVIDFGIARAADATALTGTGVSVGTPSFMSPEQAAGTSCTTATDVFALGQIAAFAATGVAAFGDGSSHAVLYRIVHEDPDLSRLPDELREIVTSCLSKDPAQRPSTARIIEMCGQASQDPALRRPDGWLPSSYAADLTQAAAPTPPPTHLPTQGASGTPLPTHLPTQGASGTPQPTHLPTQAASRTPPPVHAPTQPAYSHSVPPAAAGAHAYLPTAGYPSHAIAGAPGGYPNTPAPGTFGGHPTGPVPTQPPRRQNRVALVVGGVVVAALIGGGAYMVGHRGAADGSQKAQGSTRSSAPQSGGPTPRADDTSGNSKAPAAPKGSVYKNLSIPAGYTVTFADEPPHPEDLDVNYEGDFGYDSDMVLGYGVTTNSTKNTLALLGSGEPGSLAGCRADTRYTTRIEKDKLSTGSRICVKTGSGHYGLVTVRGFASKDESSQFISVDLTVWRNVATS</sequence>
<feature type="region of interest" description="Disordered" evidence="6">
    <location>
        <begin position="392"/>
        <end position="418"/>
    </location>
</feature>
<keyword evidence="7" id="KW-0472">Membrane</keyword>
<keyword evidence="3 9" id="KW-0418">Kinase</keyword>
<keyword evidence="9" id="KW-0723">Serine/threonine-protein kinase</keyword>
<dbReference type="EMBL" id="BMMS01000032">
    <property type="protein sequence ID" value="GGO97146.1"/>
    <property type="molecule type" value="Genomic_DNA"/>
</dbReference>
<dbReference type="PANTHER" id="PTHR43289">
    <property type="entry name" value="MITOGEN-ACTIVATED PROTEIN KINASE KINASE KINASE 20-RELATED"/>
    <property type="match status" value="1"/>
</dbReference>
<dbReference type="Pfam" id="PF00069">
    <property type="entry name" value="Pkinase"/>
    <property type="match status" value="1"/>
</dbReference>
<dbReference type="SUPFAM" id="SSF56112">
    <property type="entry name" value="Protein kinase-like (PK-like)"/>
    <property type="match status" value="1"/>
</dbReference>
<dbReference type="PROSITE" id="PS00108">
    <property type="entry name" value="PROTEIN_KINASE_ST"/>
    <property type="match status" value="1"/>
</dbReference>
<dbReference type="Gene3D" id="1.10.510.10">
    <property type="entry name" value="Transferase(Phosphotransferase) domain 1"/>
    <property type="match status" value="1"/>
</dbReference>
<feature type="binding site" evidence="5">
    <location>
        <position position="58"/>
    </location>
    <ligand>
        <name>ATP</name>
        <dbReference type="ChEBI" id="CHEBI:30616"/>
    </ligand>
</feature>
<dbReference type="PANTHER" id="PTHR43289:SF34">
    <property type="entry name" value="SERINE_THREONINE-PROTEIN KINASE YBDM-RELATED"/>
    <property type="match status" value="1"/>
</dbReference>
<evidence type="ECO:0000256" key="5">
    <source>
        <dbReference type="PROSITE-ProRule" id="PRU10141"/>
    </source>
</evidence>
<protein>
    <submittedName>
        <fullName evidence="9">Serine/threonine protein kinase</fullName>
    </submittedName>
</protein>
<dbReference type="PROSITE" id="PS00107">
    <property type="entry name" value="PROTEIN_KINASE_ATP"/>
    <property type="match status" value="1"/>
</dbReference>
<evidence type="ECO:0000256" key="6">
    <source>
        <dbReference type="SAM" id="MobiDB-lite"/>
    </source>
</evidence>
<dbReference type="Proteomes" id="UP000641932">
    <property type="component" value="Unassembled WGS sequence"/>
</dbReference>
<dbReference type="InterPro" id="IPR017441">
    <property type="entry name" value="Protein_kinase_ATP_BS"/>
</dbReference>
<name>A0A917ZV76_9ACTN</name>
<keyword evidence="10" id="KW-1185">Reference proteome</keyword>
<feature type="compositionally biased region" description="Polar residues" evidence="6">
    <location>
        <begin position="453"/>
        <end position="468"/>
    </location>
</feature>
<proteinExistence type="predicted"/>
<keyword evidence="7" id="KW-1133">Transmembrane helix</keyword>
<dbReference type="InterPro" id="IPR008271">
    <property type="entry name" value="Ser/Thr_kinase_AS"/>
</dbReference>
<reference evidence="9" key="2">
    <citation type="submission" date="2020-09" db="EMBL/GenBank/DDBJ databases">
        <authorList>
            <person name="Sun Q."/>
            <person name="Zhou Y."/>
        </authorList>
    </citation>
    <scope>NUCLEOTIDE SEQUENCE</scope>
    <source>
        <strain evidence="9">CGMCC 4.7201</strain>
    </source>
</reference>
<feature type="domain" description="Protein kinase" evidence="8">
    <location>
        <begin position="30"/>
        <end position="287"/>
    </location>
</feature>
<feature type="region of interest" description="Disordered" evidence="6">
    <location>
        <begin position="304"/>
        <end position="368"/>
    </location>
</feature>